<gene>
    <name evidence="2" type="ORF">UU23_C0005G0012</name>
</gene>
<evidence type="ECO:0000313" key="3">
    <source>
        <dbReference type="Proteomes" id="UP000034292"/>
    </source>
</evidence>
<dbReference type="Pfam" id="PF13472">
    <property type="entry name" value="Lipase_GDSL_2"/>
    <property type="match status" value="1"/>
</dbReference>
<dbReference type="PANTHER" id="PTHR30383:SF5">
    <property type="entry name" value="SGNH HYDROLASE-TYPE ESTERASE DOMAIN-CONTAINING PROTEIN"/>
    <property type="match status" value="1"/>
</dbReference>
<evidence type="ECO:0000259" key="1">
    <source>
        <dbReference type="Pfam" id="PF13472"/>
    </source>
</evidence>
<organism evidence="2 3">
    <name type="scientific">Candidatus Curtissbacteria bacterium GW2011_GWA1_40_9</name>
    <dbReference type="NCBI Taxonomy" id="1618408"/>
    <lineage>
        <taxon>Bacteria</taxon>
        <taxon>Candidatus Curtissiibacteriota</taxon>
    </lineage>
</organism>
<dbReference type="InterPro" id="IPR013830">
    <property type="entry name" value="SGNH_hydro"/>
</dbReference>
<sequence length="187" mass="21009">MSSVICIFGASITWGAFDLELGGWANRLRLYFDNQPDPQVRVYNLGISGDKTSDVLNRFKAEASSRKPDKIILAIGTNDSVHANCLEGTKLTDFEKQYKELVQKAKKFTEDVLVLGLTNVDDKNDKGYKNESLEKYNLIIKKVASGQNLPFVDLFGILLVDEFEDGLHPNIKGHQKIFEKVKEALKV</sequence>
<dbReference type="Proteomes" id="UP000034292">
    <property type="component" value="Unassembled WGS sequence"/>
</dbReference>
<dbReference type="Gene3D" id="3.40.50.1110">
    <property type="entry name" value="SGNH hydrolase"/>
    <property type="match status" value="1"/>
</dbReference>
<dbReference type="GO" id="GO:0004622">
    <property type="term" value="F:phosphatidylcholine lysophospholipase activity"/>
    <property type="evidence" value="ECO:0007669"/>
    <property type="project" value="TreeGrafter"/>
</dbReference>
<dbReference type="AlphaFoldDB" id="A0A0G0TLU3"/>
<dbReference type="InterPro" id="IPR036514">
    <property type="entry name" value="SGNH_hydro_sf"/>
</dbReference>
<dbReference type="EMBL" id="LBZV01000005">
    <property type="protein sequence ID" value="KKR77974.1"/>
    <property type="molecule type" value="Genomic_DNA"/>
</dbReference>
<name>A0A0G0TLU3_9BACT</name>
<protein>
    <submittedName>
        <fullName evidence="2">Lipolytic protein G-D-S-L family</fullName>
    </submittedName>
</protein>
<dbReference type="InterPro" id="IPR051532">
    <property type="entry name" value="Ester_Hydrolysis_Enzymes"/>
</dbReference>
<reference evidence="2 3" key="1">
    <citation type="journal article" date="2015" name="Nature">
        <title>rRNA introns, odd ribosomes, and small enigmatic genomes across a large radiation of phyla.</title>
        <authorList>
            <person name="Brown C.T."/>
            <person name="Hug L.A."/>
            <person name="Thomas B.C."/>
            <person name="Sharon I."/>
            <person name="Castelle C.J."/>
            <person name="Singh A."/>
            <person name="Wilkins M.J."/>
            <person name="Williams K.H."/>
            <person name="Banfield J.F."/>
        </authorList>
    </citation>
    <scope>NUCLEOTIDE SEQUENCE [LARGE SCALE GENOMIC DNA]</scope>
</reference>
<accession>A0A0G0TLU3</accession>
<evidence type="ECO:0000313" key="2">
    <source>
        <dbReference type="EMBL" id="KKR77974.1"/>
    </source>
</evidence>
<dbReference type="SUPFAM" id="SSF52266">
    <property type="entry name" value="SGNH hydrolase"/>
    <property type="match status" value="1"/>
</dbReference>
<proteinExistence type="predicted"/>
<dbReference type="STRING" id="1618408.UU23_C0005G0012"/>
<dbReference type="PANTHER" id="PTHR30383">
    <property type="entry name" value="THIOESTERASE 1/PROTEASE 1/LYSOPHOSPHOLIPASE L1"/>
    <property type="match status" value="1"/>
</dbReference>
<comment type="caution">
    <text evidence="2">The sequence shown here is derived from an EMBL/GenBank/DDBJ whole genome shotgun (WGS) entry which is preliminary data.</text>
</comment>
<feature type="domain" description="SGNH hydrolase-type esterase" evidence="1">
    <location>
        <begin position="7"/>
        <end position="175"/>
    </location>
</feature>